<sequence>MLLPENIHPNNSLYFAGGFVLKALESFEAAKLMDLYFESRCLHEMPMPVFVLALDWLFLAGLVSHDSDGRIVSCF</sequence>
<dbReference type="Pfam" id="PF20293">
    <property type="entry name" value="MC6"/>
    <property type="match status" value="1"/>
</dbReference>
<name>A0ABR9BUH1_9PSED</name>
<dbReference type="EMBL" id="JACYWZ010000001">
    <property type="protein sequence ID" value="MBD8768706.1"/>
    <property type="molecule type" value="Genomic_DNA"/>
</dbReference>
<gene>
    <name evidence="1" type="ORF">IFT38_04065</name>
</gene>
<keyword evidence="2" id="KW-1185">Reference proteome</keyword>
<dbReference type="Proteomes" id="UP000620025">
    <property type="component" value="Unassembled WGS sequence"/>
</dbReference>
<dbReference type="InterPro" id="IPR046897">
    <property type="entry name" value="ABC-3C_MC6"/>
</dbReference>
<accession>A0ABR9BUH1</accession>
<evidence type="ECO:0000313" key="2">
    <source>
        <dbReference type="Proteomes" id="UP000620025"/>
    </source>
</evidence>
<dbReference type="RefSeq" id="WP_192065762.1">
    <property type="nucleotide sequence ID" value="NZ_JACYWY010000007.1"/>
</dbReference>
<reference evidence="1 2" key="1">
    <citation type="journal article" date="2020" name="FEMS Microbiol. Ecol.">
        <title>Temporal dynamics of bacterial communities during seed development and maturation.</title>
        <authorList>
            <person name="Chesneau G."/>
            <person name="Torres-Cortes G."/>
            <person name="Briand M."/>
            <person name="Darrasse A."/>
            <person name="Preveaux A."/>
            <person name="Marais C."/>
            <person name="Jacques M.A."/>
            <person name="Shade A."/>
            <person name="Barret M."/>
        </authorList>
    </citation>
    <scope>NUCLEOTIDE SEQUENCE [LARGE SCALE GENOMIC DNA]</scope>
    <source>
        <strain evidence="1 2">CFBP13599</strain>
    </source>
</reference>
<organism evidence="1 2">
    <name type="scientific">Pseudomonas coleopterorum</name>
    <dbReference type="NCBI Taxonomy" id="1605838"/>
    <lineage>
        <taxon>Bacteria</taxon>
        <taxon>Pseudomonadati</taxon>
        <taxon>Pseudomonadota</taxon>
        <taxon>Gammaproteobacteria</taxon>
        <taxon>Pseudomonadales</taxon>
        <taxon>Pseudomonadaceae</taxon>
        <taxon>Pseudomonas</taxon>
    </lineage>
</organism>
<evidence type="ECO:0000313" key="1">
    <source>
        <dbReference type="EMBL" id="MBD8768706.1"/>
    </source>
</evidence>
<protein>
    <submittedName>
        <fullName evidence="1">Uncharacterized protein</fullName>
    </submittedName>
</protein>
<proteinExistence type="predicted"/>
<comment type="caution">
    <text evidence="1">The sequence shown here is derived from an EMBL/GenBank/DDBJ whole genome shotgun (WGS) entry which is preliminary data.</text>
</comment>